<gene>
    <name evidence="13" type="primary">guaB</name>
    <name evidence="22" type="ORF">CLV98_101488</name>
</gene>
<evidence type="ECO:0000256" key="17">
    <source>
        <dbReference type="PIRSR" id="PIRSR000130-4"/>
    </source>
</evidence>
<comment type="caution">
    <text evidence="13">Lacks conserved residue(s) required for the propagation of feature annotation.</text>
</comment>
<protein>
    <recommendedName>
        <fullName evidence="13 20">Inosine-5'-monophosphate dehydrogenase</fullName>
        <shortName evidence="13">IMP dehydrogenase</shortName>
        <shortName evidence="13">IMPD</shortName>
        <shortName evidence="13">IMPDH</shortName>
        <ecNumber evidence="13 20">1.1.1.205</ecNumber>
    </recommendedName>
</protein>
<dbReference type="GO" id="GO:0000166">
    <property type="term" value="F:nucleotide binding"/>
    <property type="evidence" value="ECO:0007669"/>
    <property type="project" value="UniProtKB-UniRule"/>
</dbReference>
<evidence type="ECO:0000256" key="11">
    <source>
        <dbReference type="ARBA" id="ARBA00023122"/>
    </source>
</evidence>
<dbReference type="PANTHER" id="PTHR11911">
    <property type="entry name" value="INOSINE-5-MONOPHOSPHATE DEHYDROGENASE RELATED"/>
    <property type="match status" value="1"/>
</dbReference>
<comment type="cofactor">
    <cofactor evidence="1 13">
        <name>K(+)</name>
        <dbReference type="ChEBI" id="CHEBI:29103"/>
    </cofactor>
</comment>
<evidence type="ECO:0000256" key="2">
    <source>
        <dbReference type="ARBA" id="ARBA00005502"/>
    </source>
</evidence>
<evidence type="ECO:0000256" key="12">
    <source>
        <dbReference type="ARBA" id="ARBA00048028"/>
    </source>
</evidence>
<accession>A0A316BCW5</accession>
<dbReference type="SMART" id="SM01240">
    <property type="entry name" value="IMPDH"/>
    <property type="match status" value="1"/>
</dbReference>
<evidence type="ECO:0000256" key="19">
    <source>
        <dbReference type="RuleBase" id="RU003927"/>
    </source>
</evidence>
<dbReference type="PROSITE" id="PS51371">
    <property type="entry name" value="CBS"/>
    <property type="match status" value="2"/>
</dbReference>
<organism evidence="22 23">
    <name type="scientific">Dyadobacter jejuensis</name>
    <dbReference type="NCBI Taxonomy" id="1082580"/>
    <lineage>
        <taxon>Bacteria</taxon>
        <taxon>Pseudomonadati</taxon>
        <taxon>Bacteroidota</taxon>
        <taxon>Cytophagia</taxon>
        <taxon>Cytophagales</taxon>
        <taxon>Spirosomataceae</taxon>
        <taxon>Dyadobacter</taxon>
    </lineage>
</organism>
<evidence type="ECO:0000256" key="16">
    <source>
        <dbReference type="PIRSR" id="PIRSR000130-3"/>
    </source>
</evidence>
<feature type="binding site" evidence="13 16">
    <location>
        <begin position="301"/>
        <end position="303"/>
    </location>
    <ligand>
        <name>NAD(+)</name>
        <dbReference type="ChEBI" id="CHEBI:57540"/>
    </ligand>
</feature>
<name>A0A316BCW5_9BACT</name>
<proteinExistence type="inferred from homology"/>
<dbReference type="PROSITE" id="PS00487">
    <property type="entry name" value="IMP_DH_GMP_RED"/>
    <property type="match status" value="1"/>
</dbReference>
<feature type="binding site" evidence="13 15">
    <location>
        <position position="419"/>
    </location>
    <ligand>
        <name>IMP</name>
        <dbReference type="ChEBI" id="CHEBI:58053"/>
    </ligand>
</feature>
<feature type="domain" description="CBS" evidence="21">
    <location>
        <begin position="157"/>
        <end position="214"/>
    </location>
</feature>
<dbReference type="AlphaFoldDB" id="A0A316BCW5"/>
<dbReference type="InterPro" id="IPR013785">
    <property type="entry name" value="Aldolase_TIM"/>
</dbReference>
<dbReference type="EMBL" id="QGDT01000001">
    <property type="protein sequence ID" value="PWJ60307.1"/>
    <property type="molecule type" value="Genomic_DNA"/>
</dbReference>
<dbReference type="SUPFAM" id="SSF54631">
    <property type="entry name" value="CBS-domain pair"/>
    <property type="match status" value="1"/>
</dbReference>
<dbReference type="OrthoDB" id="9805398at2"/>
<dbReference type="Pfam" id="PF00478">
    <property type="entry name" value="IMPDH"/>
    <property type="match status" value="1"/>
</dbReference>
<keyword evidence="8 13" id="KW-0630">Potassium</keyword>
<dbReference type="InterPro" id="IPR046342">
    <property type="entry name" value="CBS_dom_sf"/>
</dbReference>
<feature type="active site" description="Thioimidate intermediate" evidence="13 14">
    <location>
        <position position="308"/>
    </location>
</feature>
<dbReference type="GO" id="GO:0006177">
    <property type="term" value="P:GMP biosynthetic process"/>
    <property type="evidence" value="ECO:0007669"/>
    <property type="project" value="UniProtKB-UniRule"/>
</dbReference>
<reference evidence="22 23" key="1">
    <citation type="submission" date="2018-03" db="EMBL/GenBank/DDBJ databases">
        <title>Genomic Encyclopedia of Archaeal and Bacterial Type Strains, Phase II (KMG-II): from individual species to whole genera.</title>
        <authorList>
            <person name="Goeker M."/>
        </authorList>
    </citation>
    <scope>NUCLEOTIDE SEQUENCE [LARGE SCALE GENOMIC DNA]</scope>
    <source>
        <strain evidence="22 23">DSM 100346</strain>
    </source>
</reference>
<feature type="binding site" evidence="13 15">
    <location>
        <begin position="364"/>
        <end position="365"/>
    </location>
    <ligand>
        <name>IMP</name>
        <dbReference type="ChEBI" id="CHEBI:58053"/>
    </ligand>
</feature>
<dbReference type="Pfam" id="PF00571">
    <property type="entry name" value="CBS"/>
    <property type="match status" value="2"/>
</dbReference>
<comment type="pathway">
    <text evidence="13 20">Purine metabolism; XMP biosynthesis via de novo pathway; XMP from IMP: step 1/1.</text>
</comment>
<feature type="binding site" evidence="13 15">
    <location>
        <position position="306"/>
    </location>
    <ligand>
        <name>IMP</name>
        <dbReference type="ChEBI" id="CHEBI:58053"/>
    </ligand>
</feature>
<evidence type="ECO:0000256" key="13">
    <source>
        <dbReference type="HAMAP-Rule" id="MF_01964"/>
    </source>
</evidence>
<feature type="binding site" evidence="13">
    <location>
        <position position="251"/>
    </location>
    <ligand>
        <name>NAD(+)</name>
        <dbReference type="ChEBI" id="CHEBI:57540"/>
    </ligand>
</feature>
<feature type="domain" description="CBS" evidence="21">
    <location>
        <begin position="97"/>
        <end position="153"/>
    </location>
</feature>
<feature type="binding site" evidence="16">
    <location>
        <begin position="251"/>
        <end position="253"/>
    </location>
    <ligand>
        <name>NAD(+)</name>
        <dbReference type="ChEBI" id="CHEBI:57540"/>
    </ligand>
</feature>
<evidence type="ECO:0000256" key="20">
    <source>
        <dbReference type="RuleBase" id="RU003928"/>
    </source>
</evidence>
<comment type="similarity">
    <text evidence="2 13 19">Belongs to the IMPDH/GMPR family.</text>
</comment>
<comment type="catalytic activity">
    <reaction evidence="12 13 20">
        <text>IMP + NAD(+) + H2O = XMP + NADH + H(+)</text>
        <dbReference type="Rhea" id="RHEA:11708"/>
        <dbReference type="ChEBI" id="CHEBI:15377"/>
        <dbReference type="ChEBI" id="CHEBI:15378"/>
        <dbReference type="ChEBI" id="CHEBI:57464"/>
        <dbReference type="ChEBI" id="CHEBI:57540"/>
        <dbReference type="ChEBI" id="CHEBI:57945"/>
        <dbReference type="ChEBI" id="CHEBI:58053"/>
        <dbReference type="EC" id="1.1.1.205"/>
    </reaction>
</comment>
<evidence type="ECO:0000256" key="14">
    <source>
        <dbReference type="PIRSR" id="PIRSR000130-1"/>
    </source>
</evidence>
<feature type="binding site" description="in other chain" evidence="13 17">
    <location>
        <position position="303"/>
    </location>
    <ligand>
        <name>K(+)</name>
        <dbReference type="ChEBI" id="CHEBI:29103"/>
        <note>ligand shared between two tetrameric partners</note>
    </ligand>
</feature>
<evidence type="ECO:0000256" key="7">
    <source>
        <dbReference type="ARBA" id="ARBA00022755"/>
    </source>
</evidence>
<dbReference type="InterPro" id="IPR001093">
    <property type="entry name" value="IMP_DH_GMPRt"/>
</dbReference>
<sequence>MSTDQSKVLFEALTYDDVLLIPGYSEILPRDTSTKTKLTKNIELNIPIISAAMDTVTEFDLAIAMAQEGGIGIIHKNMSLEAQAEQVRKVKRSESGMILDPITLSEDANLGDAQQIMREFRIGGIPVIDADHKLVGILTNRDLRFEKDKTKSVTKIMTKENLITASEGLSLDDAESILQEYKIEKLPIVDENYHLTGLITYKDILKRKSHPNACKDQYGRLRVGAAVGVTADVLTRVEALVKAGVDVISLDTAHGHSINVINALKSIKAKFPNLDVIAGNVATGEAAKALADAGADAVKVGVGPGSICTTRIIAGIGMPQLSAVMLAAQALEGTGVPIVADGGVRFSGDMTKAIAGGAHTIMIGSMLAGSDEAPGEIVIYEGRKFKAYRGMGSVEAMEDGSKDRYFQDAEDDVKKLVPEGIVGRVPFKGKVSEIIYQMVGGLKAGMGYCGAQSIEKLQKAQFVKITSAGVRESHPHDIMIQKEAPNYSSK</sequence>
<keyword evidence="23" id="KW-1185">Reference proteome</keyword>
<dbReference type="GO" id="GO:0046872">
    <property type="term" value="F:metal ion binding"/>
    <property type="evidence" value="ECO:0007669"/>
    <property type="project" value="UniProtKB-UniRule"/>
</dbReference>
<evidence type="ECO:0000256" key="6">
    <source>
        <dbReference type="ARBA" id="ARBA00022749"/>
    </source>
</evidence>
<feature type="binding site" evidence="13">
    <location>
        <position position="472"/>
    </location>
    <ligand>
        <name>K(+)</name>
        <dbReference type="ChEBI" id="CHEBI:29103"/>
        <note>ligand shared between two tetrameric partners</note>
    </ligand>
</feature>
<evidence type="ECO:0000256" key="18">
    <source>
        <dbReference type="PROSITE-ProRule" id="PRU00703"/>
    </source>
</evidence>
<dbReference type="InterPro" id="IPR015875">
    <property type="entry name" value="IMP_DH/GMP_Rdtase_CS"/>
</dbReference>
<dbReference type="InterPro" id="IPR000644">
    <property type="entry name" value="CBS_dom"/>
</dbReference>
<keyword evidence="6 13" id="KW-0332">GMP biosynthesis</keyword>
<dbReference type="GO" id="GO:0003938">
    <property type="term" value="F:IMP dehydrogenase activity"/>
    <property type="evidence" value="ECO:0007669"/>
    <property type="project" value="UniProtKB-UniRule"/>
</dbReference>
<keyword evidence="5" id="KW-0677">Repeat</keyword>
<dbReference type="RefSeq" id="WP_109672470.1">
    <property type="nucleotide sequence ID" value="NZ_QGDT01000001.1"/>
</dbReference>
<dbReference type="InterPro" id="IPR005990">
    <property type="entry name" value="IMP_DH"/>
</dbReference>
<evidence type="ECO:0000256" key="9">
    <source>
        <dbReference type="ARBA" id="ARBA00023002"/>
    </source>
</evidence>
<keyword evidence="11 18" id="KW-0129">CBS domain</keyword>
<evidence type="ECO:0000256" key="1">
    <source>
        <dbReference type="ARBA" id="ARBA00001958"/>
    </source>
</evidence>
<feature type="binding site" evidence="13">
    <location>
        <position position="473"/>
    </location>
    <ligand>
        <name>K(+)</name>
        <dbReference type="ChEBI" id="CHEBI:29103"/>
        <note>ligand shared between two tetrameric partners</note>
    </ligand>
</feature>
<feature type="binding site" description="in other chain" evidence="13 17">
    <location>
        <position position="308"/>
    </location>
    <ligand>
        <name>K(+)</name>
        <dbReference type="ChEBI" id="CHEBI:29103"/>
        <note>ligand shared between two tetrameric partners</note>
    </ligand>
</feature>
<feature type="active site" description="Proton acceptor" evidence="13 14">
    <location>
        <position position="404"/>
    </location>
</feature>
<dbReference type="Gene3D" id="3.20.20.70">
    <property type="entry name" value="Aldolase class I"/>
    <property type="match status" value="1"/>
</dbReference>
<feature type="binding site" evidence="13 15">
    <location>
        <begin position="341"/>
        <end position="343"/>
    </location>
    <ligand>
        <name>IMP</name>
        <dbReference type="ChEBI" id="CHEBI:58053"/>
    </ligand>
</feature>
<evidence type="ECO:0000256" key="15">
    <source>
        <dbReference type="PIRSR" id="PIRSR000130-2"/>
    </source>
</evidence>
<dbReference type="UniPathway" id="UPA00601">
    <property type="reaction ID" value="UER00295"/>
</dbReference>
<dbReference type="HAMAP" id="MF_01964">
    <property type="entry name" value="IMPDH"/>
    <property type="match status" value="1"/>
</dbReference>
<comment type="subunit">
    <text evidence="3 13">Homotetramer.</text>
</comment>
<comment type="function">
    <text evidence="13">Catalyzes the conversion of inosine 5'-phosphate (IMP) to xanthosine 5'-phosphate (XMP), the first committed and rate-limiting step in the de novo synthesis of guanine nucleotides, and therefore plays an important role in the regulation of cell growth.</text>
</comment>
<evidence type="ECO:0000259" key="21">
    <source>
        <dbReference type="PROSITE" id="PS51371"/>
    </source>
</evidence>
<dbReference type="CDD" id="cd04601">
    <property type="entry name" value="CBS_pair_IMPDH"/>
    <property type="match status" value="1"/>
</dbReference>
<evidence type="ECO:0000313" key="23">
    <source>
        <dbReference type="Proteomes" id="UP000245880"/>
    </source>
</evidence>
<evidence type="ECO:0000256" key="5">
    <source>
        <dbReference type="ARBA" id="ARBA00022737"/>
    </source>
</evidence>
<evidence type="ECO:0000256" key="8">
    <source>
        <dbReference type="ARBA" id="ARBA00022958"/>
    </source>
</evidence>
<dbReference type="SMART" id="SM00116">
    <property type="entry name" value="CBS"/>
    <property type="match status" value="2"/>
</dbReference>
<dbReference type="CDD" id="cd00381">
    <property type="entry name" value="IMPDH"/>
    <property type="match status" value="1"/>
</dbReference>
<feature type="binding site" evidence="13 15">
    <location>
        <begin position="388"/>
        <end position="392"/>
    </location>
    <ligand>
        <name>IMP</name>
        <dbReference type="ChEBI" id="CHEBI:58053"/>
    </ligand>
</feature>
<keyword evidence="7 13" id="KW-0658">Purine biosynthesis</keyword>
<dbReference type="NCBIfam" id="TIGR01302">
    <property type="entry name" value="IMP_dehydrog"/>
    <property type="match status" value="1"/>
</dbReference>
<dbReference type="PIRSF" id="PIRSF000130">
    <property type="entry name" value="IMPDH"/>
    <property type="match status" value="1"/>
</dbReference>
<keyword evidence="10 13" id="KW-0520">NAD</keyword>
<dbReference type="EC" id="1.1.1.205" evidence="13 20"/>
<comment type="caution">
    <text evidence="22">The sequence shown here is derived from an EMBL/GenBank/DDBJ whole genome shotgun (WGS) entry which is preliminary data.</text>
</comment>
<keyword evidence="9 13" id="KW-0560">Oxidoreductase</keyword>
<evidence type="ECO:0000313" key="22">
    <source>
        <dbReference type="EMBL" id="PWJ60307.1"/>
    </source>
</evidence>
<dbReference type="GO" id="GO:0006183">
    <property type="term" value="P:GTP biosynthetic process"/>
    <property type="evidence" value="ECO:0007669"/>
    <property type="project" value="TreeGrafter"/>
</dbReference>
<evidence type="ECO:0000256" key="4">
    <source>
        <dbReference type="ARBA" id="ARBA00022723"/>
    </source>
</evidence>
<dbReference type="FunFam" id="3.20.20.70:FF:000003">
    <property type="entry name" value="GMP reductase"/>
    <property type="match status" value="1"/>
</dbReference>
<keyword evidence="4 13" id="KW-0479">Metal-binding</keyword>
<feature type="binding site" description="in other chain" evidence="13 17">
    <location>
        <position position="305"/>
    </location>
    <ligand>
        <name>K(+)</name>
        <dbReference type="ChEBI" id="CHEBI:29103"/>
        <note>ligand shared between two tetrameric partners</note>
    </ligand>
</feature>
<dbReference type="PANTHER" id="PTHR11911:SF111">
    <property type="entry name" value="INOSINE-5'-MONOPHOSPHATE DEHYDROGENASE"/>
    <property type="match status" value="1"/>
</dbReference>
<feature type="binding site" evidence="13">
    <location>
        <position position="474"/>
    </location>
    <ligand>
        <name>K(+)</name>
        <dbReference type="ChEBI" id="CHEBI:29103"/>
        <note>ligand shared between two tetrameric partners</note>
    </ligand>
</feature>
<dbReference type="SUPFAM" id="SSF51412">
    <property type="entry name" value="Inosine monophosphate dehydrogenase (IMPDH)"/>
    <property type="match status" value="1"/>
</dbReference>
<dbReference type="Proteomes" id="UP000245880">
    <property type="component" value="Unassembled WGS sequence"/>
</dbReference>
<comment type="activity regulation">
    <text evidence="13">Mycophenolic acid (MPA) is a non-competitive inhibitor that prevents formation of the closed enzyme conformation by binding to the same site as the amobile flap. In contrast, mizoribine monophosphate (MZP) is a competitive inhibitor that induces the closed conformation. MPA is a potent inhibitor of mammalian IMPDHs but a poor inhibitor of the bacterial enzymes. MZP is a more potent inhibitor of bacterial IMPDH.</text>
</comment>
<evidence type="ECO:0000256" key="3">
    <source>
        <dbReference type="ARBA" id="ARBA00011881"/>
    </source>
</evidence>
<evidence type="ECO:0000256" key="10">
    <source>
        <dbReference type="ARBA" id="ARBA00023027"/>
    </source>
</evidence>